<feature type="region of interest" description="Disordered" evidence="1">
    <location>
        <begin position="140"/>
        <end position="169"/>
    </location>
</feature>
<evidence type="ECO:0000256" key="1">
    <source>
        <dbReference type="SAM" id="MobiDB-lite"/>
    </source>
</evidence>
<gene>
    <name evidence="2" type="ORF">SKAU_G00012910</name>
</gene>
<accession>A0A9Q1GBC2</accession>
<evidence type="ECO:0000313" key="2">
    <source>
        <dbReference type="EMBL" id="KAJ8380513.1"/>
    </source>
</evidence>
<dbReference type="EMBL" id="JAINUF010000001">
    <property type="protein sequence ID" value="KAJ8380513.1"/>
    <property type="molecule type" value="Genomic_DNA"/>
</dbReference>
<comment type="caution">
    <text evidence="2">The sequence shown here is derived from an EMBL/GenBank/DDBJ whole genome shotgun (WGS) entry which is preliminary data.</text>
</comment>
<sequence length="169" mass="18212">MTEEIQRRRVRSTCLFFSPRGPRAIGLPLRHYVALNDSPSQFRGTSEAGSHAIGKEKSKKKKEREGLFAITPSKVVKGPSQWLFLVDDLTVRPPAGLIGVSPGKHVCQSAGWSPAAVGPSSSHSPLSRCSVPQLLVLKFVQKNGEDRDGAGHKYPSPPGTGPGGRDHRV</sequence>
<proteinExistence type="predicted"/>
<organism evidence="2 3">
    <name type="scientific">Synaphobranchus kaupii</name>
    <name type="common">Kaup's arrowtooth eel</name>
    <dbReference type="NCBI Taxonomy" id="118154"/>
    <lineage>
        <taxon>Eukaryota</taxon>
        <taxon>Metazoa</taxon>
        <taxon>Chordata</taxon>
        <taxon>Craniata</taxon>
        <taxon>Vertebrata</taxon>
        <taxon>Euteleostomi</taxon>
        <taxon>Actinopterygii</taxon>
        <taxon>Neopterygii</taxon>
        <taxon>Teleostei</taxon>
        <taxon>Anguilliformes</taxon>
        <taxon>Synaphobranchidae</taxon>
        <taxon>Synaphobranchus</taxon>
    </lineage>
</organism>
<keyword evidence="3" id="KW-1185">Reference proteome</keyword>
<dbReference type="Proteomes" id="UP001152622">
    <property type="component" value="Chromosome 1"/>
</dbReference>
<reference evidence="2" key="1">
    <citation type="journal article" date="2023" name="Science">
        <title>Genome structures resolve the early diversification of teleost fishes.</title>
        <authorList>
            <person name="Parey E."/>
            <person name="Louis A."/>
            <person name="Montfort J."/>
            <person name="Bouchez O."/>
            <person name="Roques C."/>
            <person name="Iampietro C."/>
            <person name="Lluch J."/>
            <person name="Castinel A."/>
            <person name="Donnadieu C."/>
            <person name="Desvignes T."/>
            <person name="Floi Bucao C."/>
            <person name="Jouanno E."/>
            <person name="Wen M."/>
            <person name="Mejri S."/>
            <person name="Dirks R."/>
            <person name="Jansen H."/>
            <person name="Henkel C."/>
            <person name="Chen W.J."/>
            <person name="Zahm M."/>
            <person name="Cabau C."/>
            <person name="Klopp C."/>
            <person name="Thompson A.W."/>
            <person name="Robinson-Rechavi M."/>
            <person name="Braasch I."/>
            <person name="Lecointre G."/>
            <person name="Bobe J."/>
            <person name="Postlethwait J.H."/>
            <person name="Berthelot C."/>
            <person name="Roest Crollius H."/>
            <person name="Guiguen Y."/>
        </authorList>
    </citation>
    <scope>NUCLEOTIDE SEQUENCE</scope>
    <source>
        <strain evidence="2">WJC10195</strain>
    </source>
</reference>
<feature type="region of interest" description="Disordered" evidence="1">
    <location>
        <begin position="41"/>
        <end position="61"/>
    </location>
</feature>
<evidence type="ECO:0000313" key="3">
    <source>
        <dbReference type="Proteomes" id="UP001152622"/>
    </source>
</evidence>
<protein>
    <submittedName>
        <fullName evidence="2">Uncharacterized protein</fullName>
    </submittedName>
</protein>
<dbReference type="AlphaFoldDB" id="A0A9Q1GBC2"/>
<name>A0A9Q1GBC2_SYNKA</name>